<dbReference type="InterPro" id="IPR051466">
    <property type="entry name" value="D-amino_acid_metab_enzyme"/>
</dbReference>
<dbReference type="Pfam" id="PF01168">
    <property type="entry name" value="Ala_racemase_N"/>
    <property type="match status" value="1"/>
</dbReference>
<dbReference type="Proteomes" id="UP000642920">
    <property type="component" value="Unassembled WGS sequence"/>
</dbReference>
<dbReference type="InterPro" id="IPR026956">
    <property type="entry name" value="D-ser_dehydrat-like_dom"/>
</dbReference>
<dbReference type="GO" id="GO:0036088">
    <property type="term" value="P:D-serine catabolic process"/>
    <property type="evidence" value="ECO:0007669"/>
    <property type="project" value="TreeGrafter"/>
</dbReference>
<dbReference type="SUPFAM" id="SSF51419">
    <property type="entry name" value="PLP-binding barrel"/>
    <property type="match status" value="1"/>
</dbReference>
<dbReference type="InterPro" id="IPR001608">
    <property type="entry name" value="Ala_racemase_N"/>
</dbReference>
<accession>A0A937AGR0</accession>
<protein>
    <submittedName>
        <fullName evidence="4">Alanine racemase</fullName>
    </submittedName>
</protein>
<proteinExistence type="inferred from homology"/>
<evidence type="ECO:0000313" key="5">
    <source>
        <dbReference type="Proteomes" id="UP000642920"/>
    </source>
</evidence>
<dbReference type="EMBL" id="JAERQG010000002">
    <property type="protein sequence ID" value="MBL0765249.1"/>
    <property type="molecule type" value="Genomic_DNA"/>
</dbReference>
<organism evidence="4 5">
    <name type="scientific">Marivirga atlantica</name>
    <dbReference type="NCBI Taxonomy" id="1548457"/>
    <lineage>
        <taxon>Bacteria</taxon>
        <taxon>Pseudomonadati</taxon>
        <taxon>Bacteroidota</taxon>
        <taxon>Cytophagia</taxon>
        <taxon>Cytophagales</taxon>
        <taxon>Marivirgaceae</taxon>
        <taxon>Marivirga</taxon>
    </lineage>
</organism>
<feature type="domain" description="D-serine dehydratase-like" evidence="3">
    <location>
        <begin position="248"/>
        <end position="356"/>
    </location>
</feature>
<keyword evidence="2" id="KW-0456">Lyase</keyword>
<comment type="caution">
    <text evidence="4">The sequence shown here is derived from an EMBL/GenBank/DDBJ whole genome shotgun (WGS) entry which is preliminary data.</text>
</comment>
<dbReference type="InterPro" id="IPR029066">
    <property type="entry name" value="PLP-binding_barrel"/>
</dbReference>
<dbReference type="Gene3D" id="2.40.37.20">
    <property type="entry name" value="D-serine dehydratase-like domain"/>
    <property type="match status" value="1"/>
</dbReference>
<comment type="similarity">
    <text evidence="1">Belongs to the DSD1 family.</text>
</comment>
<keyword evidence="5" id="KW-1185">Reference proteome</keyword>
<dbReference type="PANTHER" id="PTHR28004">
    <property type="entry name" value="ZGC:162816-RELATED"/>
    <property type="match status" value="1"/>
</dbReference>
<dbReference type="PANTHER" id="PTHR28004:SF2">
    <property type="entry name" value="D-SERINE DEHYDRATASE"/>
    <property type="match status" value="1"/>
</dbReference>
<evidence type="ECO:0000256" key="1">
    <source>
        <dbReference type="ARBA" id="ARBA00005323"/>
    </source>
</evidence>
<dbReference type="Gene3D" id="3.20.20.10">
    <property type="entry name" value="Alanine racemase"/>
    <property type="match status" value="1"/>
</dbReference>
<name>A0A937AGR0_9BACT</name>
<dbReference type="SMART" id="SM01119">
    <property type="entry name" value="D-ser_dehydrat"/>
    <property type="match status" value="1"/>
</dbReference>
<sequence>MQIKGPTLFINPETAKKNILKMLTKARKHQAHLRPHFKTHQSAEIAEWFKEEGVTKCAVSSVQMAQYFANAGWNDITIAFPFNILEIEAVNKLAEKIDLNLCIESKEVASFLLKNINSKVGVFLKIDAGYHRTGLDASNYDLIEEILKVITNGNKLSFKGFLQHAGHTYQAKSKAEVEEIHQYTSSQMRKLKAHFINEYPDLIISNGDTPTCSICQDFEEVDEIRPGNFVFYDVMQANIGSCSYEDIAVALACPVVAKHPERNEIIIYGGAIHFSKDSIIDATEQKIFGLVASNEKQNKWGTPIDGVYLKKLSQEHGTIHAPQQFIDEVKIGDILYCLPIHSCLTTNLMSAYLTTEGKHISMFRYNAGI</sequence>
<dbReference type="GO" id="GO:0008721">
    <property type="term" value="F:D-serine ammonia-lyase activity"/>
    <property type="evidence" value="ECO:0007669"/>
    <property type="project" value="TreeGrafter"/>
</dbReference>
<dbReference type="Pfam" id="PF14031">
    <property type="entry name" value="D-ser_dehydrat"/>
    <property type="match status" value="1"/>
</dbReference>
<dbReference type="AlphaFoldDB" id="A0A937AGR0"/>
<dbReference type="RefSeq" id="WP_201919690.1">
    <property type="nucleotide sequence ID" value="NZ_JAERQG010000002.1"/>
</dbReference>
<gene>
    <name evidence="4" type="ORF">JKP34_08320</name>
</gene>
<dbReference type="InterPro" id="IPR042208">
    <property type="entry name" value="D-ser_dehydrat-like_sf"/>
</dbReference>
<reference evidence="4" key="1">
    <citation type="submission" date="2021-01" db="EMBL/GenBank/DDBJ databases">
        <title>Marivirga sp. nov., isolated from intertidal surface sediments.</title>
        <authorList>
            <person name="Zhang M."/>
        </authorList>
    </citation>
    <scope>NUCLEOTIDE SEQUENCE</scope>
    <source>
        <strain evidence="4">SM1354</strain>
    </source>
</reference>
<evidence type="ECO:0000256" key="2">
    <source>
        <dbReference type="ARBA" id="ARBA00023239"/>
    </source>
</evidence>
<evidence type="ECO:0000313" key="4">
    <source>
        <dbReference type="EMBL" id="MBL0765249.1"/>
    </source>
</evidence>
<evidence type="ECO:0000259" key="3">
    <source>
        <dbReference type="SMART" id="SM01119"/>
    </source>
</evidence>